<feature type="domain" description="Solute-binding protein family 3/N-terminal" evidence="3">
    <location>
        <begin position="33"/>
        <end position="257"/>
    </location>
</feature>
<dbReference type="PROSITE" id="PS51257">
    <property type="entry name" value="PROKAR_LIPOPROTEIN"/>
    <property type="match status" value="1"/>
</dbReference>
<feature type="chain" id="PRO_5046503559" evidence="2">
    <location>
        <begin position="24"/>
        <end position="268"/>
    </location>
</feature>
<keyword evidence="1 2" id="KW-0732">Signal</keyword>
<evidence type="ECO:0000259" key="3">
    <source>
        <dbReference type="SMART" id="SM00062"/>
    </source>
</evidence>
<feature type="signal peptide" evidence="2">
    <location>
        <begin position="1"/>
        <end position="23"/>
    </location>
</feature>
<dbReference type="Pfam" id="PF00497">
    <property type="entry name" value="SBP_bac_3"/>
    <property type="match status" value="1"/>
</dbReference>
<evidence type="ECO:0000256" key="2">
    <source>
        <dbReference type="SAM" id="SignalP"/>
    </source>
</evidence>
<dbReference type="SMART" id="SM00062">
    <property type="entry name" value="PBPb"/>
    <property type="match status" value="1"/>
</dbReference>
<dbReference type="SUPFAM" id="SSF53850">
    <property type="entry name" value="Periplasmic binding protein-like II"/>
    <property type="match status" value="1"/>
</dbReference>
<sequence length="268" mass="29988">MKKLLLLATFLSPLLFACQSKQAERKSDKQPQTILVATAGDIKPFAFEEDGNLTGYDIEVLKAVDKKLPDYQVEFKRTSWESIFPGLDSGHYQVAANNLSYTDERAAKYLYSLPIARNPLVLVTRKGAAITSLDDIGGKRTQDDTGTSTAKLVTDWNQQHQDNPSLIDYSGEDVSKRLMDLDNGEFDYLIFDKISVDSIVAEKGYNLTSVELEGNPLNYLIFAKENAAFQKEFNRVIKELYRDGSLEKLSQKFLGGSYLPSEKELSGS</sequence>
<dbReference type="PANTHER" id="PTHR35936:SF19">
    <property type="entry name" value="AMINO-ACID-BINDING PROTEIN YXEM-RELATED"/>
    <property type="match status" value="1"/>
</dbReference>
<dbReference type="EMBL" id="PRDG01000001">
    <property type="protein sequence ID" value="MBP2622787.1"/>
    <property type="molecule type" value="Genomic_DNA"/>
</dbReference>
<dbReference type="InterPro" id="IPR001638">
    <property type="entry name" value="Solute-binding_3/MltF_N"/>
</dbReference>
<dbReference type="PANTHER" id="PTHR35936">
    <property type="entry name" value="MEMBRANE-BOUND LYTIC MUREIN TRANSGLYCOSYLASE F"/>
    <property type="match status" value="1"/>
</dbReference>
<dbReference type="RefSeq" id="WP_209626974.1">
    <property type="nucleotide sequence ID" value="NZ_PRDG01000001.1"/>
</dbReference>
<gene>
    <name evidence="4" type="ORF">C4K46_02405</name>
</gene>
<organism evidence="4 5">
    <name type="scientific">Streptococcus oricebi</name>
    <dbReference type="NCBI Taxonomy" id="1547447"/>
    <lineage>
        <taxon>Bacteria</taxon>
        <taxon>Bacillati</taxon>
        <taxon>Bacillota</taxon>
        <taxon>Bacilli</taxon>
        <taxon>Lactobacillales</taxon>
        <taxon>Streptococcaceae</taxon>
        <taxon>Streptococcus</taxon>
    </lineage>
</organism>
<protein>
    <submittedName>
        <fullName evidence="4">Amino acid ABC transporter substrate-binding protein</fullName>
    </submittedName>
</protein>
<accession>A0ABS5B1S3</accession>
<evidence type="ECO:0000313" key="4">
    <source>
        <dbReference type="EMBL" id="MBP2622787.1"/>
    </source>
</evidence>
<evidence type="ECO:0000256" key="1">
    <source>
        <dbReference type="ARBA" id="ARBA00022729"/>
    </source>
</evidence>
<dbReference type="Gene3D" id="3.40.190.10">
    <property type="entry name" value="Periplasmic binding protein-like II"/>
    <property type="match status" value="2"/>
</dbReference>
<name>A0ABS5B1S3_9STRE</name>
<evidence type="ECO:0000313" key="5">
    <source>
        <dbReference type="Proteomes" id="UP001519296"/>
    </source>
</evidence>
<dbReference type="Proteomes" id="UP001519296">
    <property type="component" value="Unassembled WGS sequence"/>
</dbReference>
<reference evidence="4 5" key="1">
    <citation type="submission" date="2018-02" db="EMBL/GenBank/DDBJ databases">
        <title>Draft genome sequence of Streptococcus oricebi CCUG 70868T type strain.</title>
        <authorList>
            <person name="Mendez V."/>
            <person name="Salva-Serra F."/>
            <person name="Jaen-Luchoro D."/>
            <person name="Gonzales-Siles L."/>
            <person name="Karlsson R."/>
            <person name="Engstrom-Jakobsson H."/>
            <person name="Busquets A."/>
            <person name="Gomila M."/>
            <person name="Pineiro-Iglesias B."/>
            <person name="Bennasar-Figueras A."/>
            <person name="Seeger M."/>
            <person name="Moore E."/>
        </authorList>
    </citation>
    <scope>NUCLEOTIDE SEQUENCE [LARGE SCALE GENOMIC DNA]</scope>
    <source>
        <strain evidence="4 5">CCUG 70868</strain>
    </source>
</reference>
<proteinExistence type="predicted"/>
<keyword evidence="5" id="KW-1185">Reference proteome</keyword>
<comment type="caution">
    <text evidence="4">The sequence shown here is derived from an EMBL/GenBank/DDBJ whole genome shotgun (WGS) entry which is preliminary data.</text>
</comment>
<dbReference type="CDD" id="cd13710">
    <property type="entry name" value="PBP2_TcyK"/>
    <property type="match status" value="1"/>
</dbReference>